<reference evidence="2 3" key="1">
    <citation type="submission" date="2005-07" db="EMBL/GenBank/DDBJ databases">
        <authorList>
            <person name="Mural R.J."/>
            <person name="Li P.W."/>
            <person name="Adams M.D."/>
            <person name="Amanatides P.G."/>
            <person name="Baden-Tillson H."/>
            <person name="Barnstead M."/>
            <person name="Chin S.H."/>
            <person name="Dew I."/>
            <person name="Evans C.A."/>
            <person name="Ferriera S."/>
            <person name="Flanigan M."/>
            <person name="Fosler C."/>
            <person name="Glodek A."/>
            <person name="Gu Z."/>
            <person name="Holt R.A."/>
            <person name="Jennings D."/>
            <person name="Kraft C.L."/>
            <person name="Lu F."/>
            <person name="Nguyen T."/>
            <person name="Nusskern D.R."/>
            <person name="Pfannkoch C.M."/>
            <person name="Sitter C."/>
            <person name="Sutton G.G."/>
            <person name="Venter J.C."/>
            <person name="Wang Z."/>
            <person name="Woodage T."/>
            <person name="Zheng X.H."/>
            <person name="Zhong F."/>
        </authorList>
    </citation>
    <scope>NUCLEOTIDE SEQUENCE [LARGE SCALE GENOMIC DNA]</scope>
    <source>
        <strain>BN</strain>
        <strain evidence="3">Sprague-Dawley</strain>
    </source>
</reference>
<sequence>MYFLMKILFTVLLRRGFCPDNKESFLIQHFEKDQLNSVYDIESCVTNRHHIFFTLVEK</sequence>
<proteinExistence type="predicted"/>
<keyword evidence="1" id="KW-0732">Signal</keyword>
<evidence type="ECO:0000313" key="3">
    <source>
        <dbReference type="Proteomes" id="UP000234681"/>
    </source>
</evidence>
<gene>
    <name evidence="2" type="ORF">rCG_21312</name>
</gene>
<dbReference type="AlphaFoldDB" id="A6J2C1"/>
<accession>A6J2C1</accession>
<dbReference type="Proteomes" id="UP000234681">
    <property type="component" value="Chromosome 12"/>
</dbReference>
<name>A6J2C1_RAT</name>
<dbReference type="EMBL" id="CH473973">
    <property type="protein sequence ID" value="EDM14060.1"/>
    <property type="molecule type" value="Genomic_DNA"/>
</dbReference>
<organism evidence="2 3">
    <name type="scientific">Rattus norvegicus</name>
    <name type="common">Rat</name>
    <dbReference type="NCBI Taxonomy" id="10116"/>
    <lineage>
        <taxon>Eukaryota</taxon>
        <taxon>Metazoa</taxon>
        <taxon>Chordata</taxon>
        <taxon>Craniata</taxon>
        <taxon>Vertebrata</taxon>
        <taxon>Euteleostomi</taxon>
        <taxon>Mammalia</taxon>
        <taxon>Eutheria</taxon>
        <taxon>Euarchontoglires</taxon>
        <taxon>Glires</taxon>
        <taxon>Rodentia</taxon>
        <taxon>Myomorpha</taxon>
        <taxon>Muroidea</taxon>
        <taxon>Muridae</taxon>
        <taxon>Murinae</taxon>
        <taxon>Rattus</taxon>
    </lineage>
</organism>
<feature type="signal peptide" evidence="1">
    <location>
        <begin position="1"/>
        <end position="16"/>
    </location>
</feature>
<feature type="chain" id="PRO_5039926234" evidence="1">
    <location>
        <begin position="17"/>
        <end position="58"/>
    </location>
</feature>
<evidence type="ECO:0000256" key="1">
    <source>
        <dbReference type="SAM" id="SignalP"/>
    </source>
</evidence>
<evidence type="ECO:0000313" key="2">
    <source>
        <dbReference type="EMBL" id="EDM14060.1"/>
    </source>
</evidence>
<protein>
    <submittedName>
        <fullName evidence="2">RCG21312</fullName>
    </submittedName>
</protein>